<dbReference type="InterPro" id="IPR036909">
    <property type="entry name" value="Cyt_c-like_dom_sf"/>
</dbReference>
<evidence type="ECO:0000259" key="6">
    <source>
        <dbReference type="PROSITE" id="PS51007"/>
    </source>
</evidence>
<sequence>MDKVPAIFVSAFVIGGIAIIGWTIFSSERADTVVSVKVPTLSQPAKVGKAAFDATCAQCHGANAAGSDKGPPLVHDIYNPGHHADYAFVLAAQRGVRQHHWPFGDMPPQPQVSEADIGAIVRYIRELQAANGISYRPHNM</sequence>
<evidence type="ECO:0000256" key="1">
    <source>
        <dbReference type="ARBA" id="ARBA00022617"/>
    </source>
</evidence>
<evidence type="ECO:0000256" key="3">
    <source>
        <dbReference type="ARBA" id="ARBA00023004"/>
    </source>
</evidence>
<reference evidence="7 8" key="1">
    <citation type="journal article" date="2018" name="Nat. Biotechnol.">
        <title>A standardized bacterial taxonomy based on genome phylogeny substantially revises the tree of life.</title>
        <authorList>
            <person name="Parks D.H."/>
            <person name="Chuvochina M."/>
            <person name="Waite D.W."/>
            <person name="Rinke C."/>
            <person name="Skarshewski A."/>
            <person name="Chaumeil P.A."/>
            <person name="Hugenholtz P."/>
        </authorList>
    </citation>
    <scope>NUCLEOTIDE SEQUENCE [LARGE SCALE GENOMIC DNA]</scope>
    <source>
        <strain evidence="7">UBA10378</strain>
    </source>
</reference>
<protein>
    <submittedName>
        <fullName evidence="7">Cytochrome C</fullName>
    </submittedName>
</protein>
<dbReference type="PROSITE" id="PS51007">
    <property type="entry name" value="CYTC"/>
    <property type="match status" value="1"/>
</dbReference>
<dbReference type="InterPro" id="IPR009056">
    <property type="entry name" value="Cyt_c-like_dom"/>
</dbReference>
<evidence type="ECO:0000256" key="2">
    <source>
        <dbReference type="ARBA" id="ARBA00022723"/>
    </source>
</evidence>
<dbReference type="GO" id="GO:0046872">
    <property type="term" value="F:metal ion binding"/>
    <property type="evidence" value="ECO:0007669"/>
    <property type="project" value="UniProtKB-KW"/>
</dbReference>
<evidence type="ECO:0000256" key="4">
    <source>
        <dbReference type="PROSITE-ProRule" id="PRU00433"/>
    </source>
</evidence>
<dbReference type="Gene3D" id="1.10.760.10">
    <property type="entry name" value="Cytochrome c-like domain"/>
    <property type="match status" value="1"/>
</dbReference>
<dbReference type="AlphaFoldDB" id="A0A356W819"/>
<organism evidence="7 8">
    <name type="scientific">Hyphomonas atlantica</name>
    <dbReference type="NCBI Taxonomy" id="1280948"/>
    <lineage>
        <taxon>Bacteria</taxon>
        <taxon>Pseudomonadati</taxon>
        <taxon>Pseudomonadota</taxon>
        <taxon>Alphaproteobacteria</taxon>
        <taxon>Hyphomonadales</taxon>
        <taxon>Hyphomonadaceae</taxon>
        <taxon>Hyphomonas</taxon>
    </lineage>
</organism>
<keyword evidence="5" id="KW-0472">Membrane</keyword>
<keyword evidence="5" id="KW-1133">Transmembrane helix</keyword>
<keyword evidence="1 4" id="KW-0349">Heme</keyword>
<dbReference type="GO" id="GO:0009055">
    <property type="term" value="F:electron transfer activity"/>
    <property type="evidence" value="ECO:0007669"/>
    <property type="project" value="InterPro"/>
</dbReference>
<feature type="transmembrane region" description="Helical" evidence="5">
    <location>
        <begin position="6"/>
        <end position="25"/>
    </location>
</feature>
<keyword evidence="2 4" id="KW-0479">Metal-binding</keyword>
<comment type="caution">
    <text evidence="7">The sequence shown here is derived from an EMBL/GenBank/DDBJ whole genome shotgun (WGS) entry which is preliminary data.</text>
</comment>
<keyword evidence="5" id="KW-0812">Transmembrane</keyword>
<evidence type="ECO:0000256" key="5">
    <source>
        <dbReference type="SAM" id="Phobius"/>
    </source>
</evidence>
<proteinExistence type="predicted"/>
<dbReference type="SUPFAM" id="SSF46626">
    <property type="entry name" value="Cytochrome c"/>
    <property type="match status" value="1"/>
</dbReference>
<accession>A0A356W819</accession>
<dbReference type="Pfam" id="PF00034">
    <property type="entry name" value="Cytochrom_C"/>
    <property type="match status" value="1"/>
</dbReference>
<name>A0A356W819_9PROT</name>
<dbReference type="GO" id="GO:0020037">
    <property type="term" value="F:heme binding"/>
    <property type="evidence" value="ECO:0007669"/>
    <property type="project" value="InterPro"/>
</dbReference>
<evidence type="ECO:0000313" key="7">
    <source>
        <dbReference type="EMBL" id="HBQ49168.1"/>
    </source>
</evidence>
<keyword evidence="3 4" id="KW-0408">Iron</keyword>
<dbReference type="Proteomes" id="UP000263957">
    <property type="component" value="Unassembled WGS sequence"/>
</dbReference>
<evidence type="ECO:0000313" key="8">
    <source>
        <dbReference type="Proteomes" id="UP000263957"/>
    </source>
</evidence>
<dbReference type="EMBL" id="DOGS01000197">
    <property type="protein sequence ID" value="HBQ49168.1"/>
    <property type="molecule type" value="Genomic_DNA"/>
</dbReference>
<feature type="domain" description="Cytochrome c" evidence="6">
    <location>
        <begin position="43"/>
        <end position="128"/>
    </location>
</feature>
<gene>
    <name evidence="7" type="ORF">DD728_09835</name>
</gene>